<dbReference type="Gene3D" id="3.40.50.300">
    <property type="entry name" value="P-loop containing nucleotide triphosphate hydrolases"/>
    <property type="match status" value="1"/>
</dbReference>
<dbReference type="PROSITE" id="PS51710">
    <property type="entry name" value="G_OBG"/>
    <property type="match status" value="1"/>
</dbReference>
<dbReference type="FunFam" id="3.10.20.30:FF:000001">
    <property type="entry name" value="Ribosome-binding ATPase YchF"/>
    <property type="match status" value="1"/>
</dbReference>
<evidence type="ECO:0000313" key="10">
    <source>
        <dbReference type="Proteomes" id="UP000177310"/>
    </source>
</evidence>
<dbReference type="Proteomes" id="UP000177310">
    <property type="component" value="Unassembled WGS sequence"/>
</dbReference>
<keyword evidence="3 6" id="KW-0547">Nucleotide-binding</keyword>
<dbReference type="STRING" id="1797542.A3J59_04550"/>
<gene>
    <name evidence="6" type="primary">ychF</name>
    <name evidence="9" type="ORF">A3J59_04550</name>
</gene>
<keyword evidence="5" id="KW-0460">Magnesium</keyword>
<dbReference type="Pfam" id="PF01926">
    <property type="entry name" value="MMR_HSR1"/>
    <property type="match status" value="1"/>
</dbReference>
<dbReference type="InterPro" id="IPR023192">
    <property type="entry name" value="TGS-like_dom_sf"/>
</dbReference>
<dbReference type="Gene3D" id="1.10.150.300">
    <property type="entry name" value="TGS-like domain"/>
    <property type="match status" value="1"/>
</dbReference>
<keyword evidence="4 6" id="KW-0067">ATP-binding</keyword>
<feature type="domain" description="OBG-type G" evidence="7">
    <location>
        <begin position="3"/>
        <end position="264"/>
    </location>
</feature>
<dbReference type="EMBL" id="MHIL01000018">
    <property type="protein sequence ID" value="OGY51468.1"/>
    <property type="molecule type" value="Genomic_DNA"/>
</dbReference>
<comment type="similarity">
    <text evidence="6">Belongs to the TRAFAC class OBG-HflX-like GTPase superfamily. OBG GTPase family. YchF/OLA1 subfamily.</text>
</comment>
<evidence type="ECO:0000256" key="1">
    <source>
        <dbReference type="ARBA" id="ARBA00001946"/>
    </source>
</evidence>
<evidence type="ECO:0000256" key="6">
    <source>
        <dbReference type="HAMAP-Rule" id="MF_00944"/>
    </source>
</evidence>
<dbReference type="NCBIfam" id="TIGR00092">
    <property type="entry name" value="redox-regulated ATPase YchF"/>
    <property type="match status" value="1"/>
</dbReference>
<protein>
    <recommendedName>
        <fullName evidence="6">Ribosome-binding ATPase YchF</fullName>
    </recommendedName>
</protein>
<reference evidence="9 10" key="1">
    <citation type="journal article" date="2016" name="Nat. Commun.">
        <title>Thousands of microbial genomes shed light on interconnected biogeochemical processes in an aquifer system.</title>
        <authorList>
            <person name="Anantharaman K."/>
            <person name="Brown C.T."/>
            <person name="Hug L.A."/>
            <person name="Sharon I."/>
            <person name="Castelle C.J."/>
            <person name="Probst A.J."/>
            <person name="Thomas B.C."/>
            <person name="Singh A."/>
            <person name="Wilkins M.J."/>
            <person name="Karaoz U."/>
            <person name="Brodie E.L."/>
            <person name="Williams K.H."/>
            <person name="Hubbard S.S."/>
            <person name="Banfield J.F."/>
        </authorList>
    </citation>
    <scope>NUCLEOTIDE SEQUENCE [LARGE SCALE GENOMIC DNA]</scope>
</reference>
<proteinExistence type="inferred from homology"/>
<dbReference type="Gene3D" id="3.10.20.30">
    <property type="match status" value="1"/>
</dbReference>
<dbReference type="PANTHER" id="PTHR23305:SF18">
    <property type="entry name" value="OBG-TYPE G DOMAIN-CONTAINING PROTEIN"/>
    <property type="match status" value="1"/>
</dbReference>
<dbReference type="PRINTS" id="PR00326">
    <property type="entry name" value="GTP1OBG"/>
</dbReference>
<dbReference type="InterPro" id="IPR041706">
    <property type="entry name" value="YchF_N"/>
</dbReference>
<sequence length="349" mass="38340">MSFAIGIVGLPNVGKSTLFQAITKKQVDAANYPFCTIEPNVGTVAVPDERLDTLTAISKSEKIIPTTIEFVDIAGLVKDAHKGEGLGNQFLANIREVDAIAHVVRDFHDANVIHVSGEVNPESDKETINLELIFADLQTIEKRRDRLTKLTHGNDKEAQKALAVIDSIKAALEAGQPARSVLLKPEEEIYLKDLHLLTRKPMLYVLNVDENDVLQRPGVVTVSAKIEAELAELPADEARAYLQELGWERSGLDRLITAAYELLDLITFFTSGPKESRAWTIKNGARAPQAAGVIHTDFEKGFIRAEIIGYDDFVAANGEAGAKEKGSLRIEGKDYVVRDGDVVHFRFSV</sequence>
<feature type="domain" description="TGS" evidence="8">
    <location>
        <begin position="264"/>
        <end position="347"/>
    </location>
</feature>
<dbReference type="CDD" id="cd04867">
    <property type="entry name" value="TGS_YchF_OLA1"/>
    <property type="match status" value="1"/>
</dbReference>
<dbReference type="InterPro" id="IPR012676">
    <property type="entry name" value="TGS-like"/>
</dbReference>
<dbReference type="InterPro" id="IPR013029">
    <property type="entry name" value="YchF_C"/>
</dbReference>
<evidence type="ECO:0000256" key="4">
    <source>
        <dbReference type="ARBA" id="ARBA00022840"/>
    </source>
</evidence>
<dbReference type="FunFam" id="1.10.150.300:FF:000001">
    <property type="entry name" value="Ribosome-binding ATPase YchF"/>
    <property type="match status" value="1"/>
</dbReference>
<evidence type="ECO:0000256" key="3">
    <source>
        <dbReference type="ARBA" id="ARBA00022741"/>
    </source>
</evidence>
<dbReference type="PIRSF" id="PIRSF006641">
    <property type="entry name" value="CHP00092"/>
    <property type="match status" value="1"/>
</dbReference>
<dbReference type="GO" id="GO:0005737">
    <property type="term" value="C:cytoplasm"/>
    <property type="evidence" value="ECO:0007669"/>
    <property type="project" value="TreeGrafter"/>
</dbReference>
<dbReference type="AlphaFoldDB" id="A0A1G1YGH9"/>
<feature type="binding site" evidence="6">
    <location>
        <begin position="12"/>
        <end position="17"/>
    </location>
    <ligand>
        <name>ATP</name>
        <dbReference type="ChEBI" id="CHEBI:30616"/>
    </ligand>
</feature>
<dbReference type="InterPro" id="IPR004396">
    <property type="entry name" value="ATPase_YchF/OLA1"/>
</dbReference>
<organism evidence="9 10">
    <name type="scientific">Candidatus Buchananbacteria bacterium RIFCSPHIGHO2_02_FULL_56_16</name>
    <dbReference type="NCBI Taxonomy" id="1797542"/>
    <lineage>
        <taxon>Bacteria</taxon>
        <taxon>Candidatus Buchananiibacteriota</taxon>
    </lineage>
</organism>
<dbReference type="GO" id="GO:0005525">
    <property type="term" value="F:GTP binding"/>
    <property type="evidence" value="ECO:0007669"/>
    <property type="project" value="InterPro"/>
</dbReference>
<dbReference type="PROSITE" id="PS51880">
    <property type="entry name" value="TGS"/>
    <property type="match status" value="1"/>
</dbReference>
<dbReference type="InterPro" id="IPR027417">
    <property type="entry name" value="P-loop_NTPase"/>
</dbReference>
<evidence type="ECO:0000259" key="7">
    <source>
        <dbReference type="PROSITE" id="PS51710"/>
    </source>
</evidence>
<dbReference type="GO" id="GO:0005524">
    <property type="term" value="F:ATP binding"/>
    <property type="evidence" value="ECO:0007669"/>
    <property type="project" value="UniProtKB-UniRule"/>
</dbReference>
<dbReference type="Pfam" id="PF06071">
    <property type="entry name" value="YchF-GTPase_C"/>
    <property type="match status" value="1"/>
</dbReference>
<comment type="cofactor">
    <cofactor evidence="1">
        <name>Mg(2+)</name>
        <dbReference type="ChEBI" id="CHEBI:18420"/>
    </cofactor>
</comment>
<dbReference type="InterPro" id="IPR012675">
    <property type="entry name" value="Beta-grasp_dom_sf"/>
</dbReference>
<dbReference type="InterPro" id="IPR031167">
    <property type="entry name" value="G_OBG"/>
</dbReference>
<comment type="function">
    <text evidence="6">ATPase that binds to both the 70S ribosome and the 50S ribosomal subunit in a nucleotide-independent manner.</text>
</comment>
<evidence type="ECO:0000256" key="5">
    <source>
        <dbReference type="ARBA" id="ARBA00022842"/>
    </source>
</evidence>
<evidence type="ECO:0000259" key="8">
    <source>
        <dbReference type="PROSITE" id="PS51880"/>
    </source>
</evidence>
<dbReference type="CDD" id="cd01900">
    <property type="entry name" value="YchF"/>
    <property type="match status" value="1"/>
</dbReference>
<name>A0A1G1YGH9_9BACT</name>
<dbReference type="GO" id="GO:0016887">
    <property type="term" value="F:ATP hydrolysis activity"/>
    <property type="evidence" value="ECO:0007669"/>
    <property type="project" value="UniProtKB-UniRule"/>
</dbReference>
<dbReference type="SUPFAM" id="SSF52540">
    <property type="entry name" value="P-loop containing nucleoside triphosphate hydrolases"/>
    <property type="match status" value="1"/>
</dbReference>
<keyword evidence="2" id="KW-0479">Metal-binding</keyword>
<evidence type="ECO:0000256" key="2">
    <source>
        <dbReference type="ARBA" id="ARBA00022723"/>
    </source>
</evidence>
<dbReference type="InterPro" id="IPR006073">
    <property type="entry name" value="GTP-bd"/>
</dbReference>
<evidence type="ECO:0000313" key="9">
    <source>
        <dbReference type="EMBL" id="OGY51468.1"/>
    </source>
</evidence>
<dbReference type="HAMAP" id="MF_00944">
    <property type="entry name" value="YchF_OLA1_ATPase"/>
    <property type="match status" value="1"/>
</dbReference>
<dbReference type="InterPro" id="IPR004095">
    <property type="entry name" value="TGS"/>
</dbReference>
<dbReference type="SUPFAM" id="SSF81271">
    <property type="entry name" value="TGS-like"/>
    <property type="match status" value="1"/>
</dbReference>
<accession>A0A1G1YGH9</accession>
<dbReference type="GO" id="GO:0043023">
    <property type="term" value="F:ribosomal large subunit binding"/>
    <property type="evidence" value="ECO:0007669"/>
    <property type="project" value="UniProtKB-UniRule"/>
</dbReference>
<dbReference type="PANTHER" id="PTHR23305">
    <property type="entry name" value="OBG GTPASE FAMILY"/>
    <property type="match status" value="1"/>
</dbReference>
<dbReference type="GO" id="GO:0046872">
    <property type="term" value="F:metal ion binding"/>
    <property type="evidence" value="ECO:0007669"/>
    <property type="project" value="UniProtKB-KW"/>
</dbReference>
<comment type="caution">
    <text evidence="9">The sequence shown here is derived from an EMBL/GenBank/DDBJ whole genome shotgun (WGS) entry which is preliminary data.</text>
</comment>